<dbReference type="EMBL" id="JAMQON010000001">
    <property type="protein sequence ID" value="MDS0258426.1"/>
    <property type="molecule type" value="Genomic_DNA"/>
</dbReference>
<organism evidence="2 3">
    <name type="scientific">Haloarcula saliterrae</name>
    <dbReference type="NCBI Taxonomy" id="2950534"/>
    <lineage>
        <taxon>Archaea</taxon>
        <taxon>Methanobacteriati</taxon>
        <taxon>Methanobacteriota</taxon>
        <taxon>Stenosarchaea group</taxon>
        <taxon>Halobacteria</taxon>
        <taxon>Halobacteriales</taxon>
        <taxon>Haloarculaceae</taxon>
        <taxon>Haloarcula</taxon>
    </lineage>
</organism>
<protein>
    <recommendedName>
        <fullName evidence="4">Rubrerythrin-like domain-containing protein</fullName>
    </recommendedName>
</protein>
<reference evidence="2 3" key="1">
    <citation type="submission" date="2022-06" db="EMBL/GenBank/DDBJ databases">
        <title>Haloarcula sp. a new haloarchaeum isolate from saline soil.</title>
        <authorList>
            <person name="Strakova D."/>
            <person name="Galisteo C."/>
            <person name="Sanchez-Porro C."/>
            <person name="Ventosa A."/>
        </authorList>
    </citation>
    <scope>NUCLEOTIDE SEQUENCE [LARGE SCALE GENOMIC DNA]</scope>
    <source>
        <strain evidence="2 3">S1CR25-12</strain>
    </source>
</reference>
<comment type="caution">
    <text evidence="2">The sequence shown here is derived from an EMBL/GenBank/DDBJ whole genome shotgun (WGS) entry which is preliminary data.</text>
</comment>
<evidence type="ECO:0000256" key="1">
    <source>
        <dbReference type="SAM" id="MobiDB-lite"/>
    </source>
</evidence>
<evidence type="ECO:0000313" key="3">
    <source>
        <dbReference type="Proteomes" id="UP001259659"/>
    </source>
</evidence>
<accession>A0ABU2F9N9</accession>
<evidence type="ECO:0008006" key="4">
    <source>
        <dbReference type="Google" id="ProtNLM"/>
    </source>
</evidence>
<name>A0ABU2F9N9_9EURY</name>
<feature type="region of interest" description="Disordered" evidence="1">
    <location>
        <begin position="1"/>
        <end position="20"/>
    </location>
</feature>
<proteinExistence type="predicted"/>
<keyword evidence="3" id="KW-1185">Reference proteome</keyword>
<dbReference type="Proteomes" id="UP001259659">
    <property type="component" value="Unassembled WGS sequence"/>
</dbReference>
<dbReference type="RefSeq" id="WP_310917992.1">
    <property type="nucleotide sequence ID" value="NZ_JAMQON010000001.1"/>
</dbReference>
<gene>
    <name evidence="2" type="ORF">NDI56_03260</name>
</gene>
<evidence type="ECO:0000313" key="2">
    <source>
        <dbReference type="EMBL" id="MDS0258426.1"/>
    </source>
</evidence>
<sequence length="55" mass="6298">MDRAKHGVSAYTNDTSDDGPRYGEITECELCENERLCTDRYGMCTCRRCQADFLP</sequence>